<dbReference type="Proteomes" id="UP001241926">
    <property type="component" value="Unassembled WGS sequence"/>
</dbReference>
<reference evidence="1 2" key="1">
    <citation type="submission" date="2023-05" db="EMBL/GenBank/DDBJ databases">
        <title>Streptomyces fuscus sp. nov., a brown-black pigment producing actinomyces isolated from dry sand of Sea duck farm.</title>
        <authorList>
            <person name="Xie J."/>
            <person name="Shen N."/>
        </authorList>
    </citation>
    <scope>NUCLEOTIDE SEQUENCE [LARGE SCALE GENOMIC DNA]</scope>
    <source>
        <strain evidence="1 2">GXMU-J15</strain>
    </source>
</reference>
<dbReference type="RefSeq" id="WP_285430844.1">
    <property type="nucleotide sequence ID" value="NZ_JASJUS010000004.1"/>
</dbReference>
<evidence type="ECO:0008006" key="3">
    <source>
        <dbReference type="Google" id="ProtNLM"/>
    </source>
</evidence>
<keyword evidence="2" id="KW-1185">Reference proteome</keyword>
<evidence type="ECO:0000313" key="1">
    <source>
        <dbReference type="EMBL" id="MDL2075956.1"/>
    </source>
</evidence>
<dbReference type="EMBL" id="JASJUS010000004">
    <property type="protein sequence ID" value="MDL2075956.1"/>
    <property type="molecule type" value="Genomic_DNA"/>
</dbReference>
<protein>
    <recommendedName>
        <fullName evidence="3">Tetratricopeptide repeat protein</fullName>
    </recommendedName>
</protein>
<gene>
    <name evidence="1" type="ORF">QNN03_05835</name>
</gene>
<comment type="caution">
    <text evidence="1">The sequence shown here is derived from an EMBL/GenBank/DDBJ whole genome shotgun (WGS) entry which is preliminary data.</text>
</comment>
<dbReference type="SUPFAM" id="SSF48452">
    <property type="entry name" value="TPR-like"/>
    <property type="match status" value="1"/>
</dbReference>
<sequence length="131" mass="14908">MGWLSEHHRDYQEAERWYVRAAEDGSSLNAMLAGKLMAQRGAYAEAEPYLRQVWEDDRDAVYRTEAAGYYGLVLHRLGRLTEAREPLRAAAARWREDVRSRYSPDDFAVMARMADPAKELEEVEAALAGSA</sequence>
<evidence type="ECO:0000313" key="2">
    <source>
        <dbReference type="Proteomes" id="UP001241926"/>
    </source>
</evidence>
<dbReference type="InterPro" id="IPR011990">
    <property type="entry name" value="TPR-like_helical_dom_sf"/>
</dbReference>
<proteinExistence type="predicted"/>
<dbReference type="Gene3D" id="1.25.40.10">
    <property type="entry name" value="Tetratricopeptide repeat domain"/>
    <property type="match status" value="1"/>
</dbReference>
<accession>A0ABT7IUV4</accession>
<name>A0ABT7IUV4_9ACTN</name>
<organism evidence="1 2">
    <name type="scientific">Streptomyces fuscus</name>
    <dbReference type="NCBI Taxonomy" id="3048495"/>
    <lineage>
        <taxon>Bacteria</taxon>
        <taxon>Bacillati</taxon>
        <taxon>Actinomycetota</taxon>
        <taxon>Actinomycetes</taxon>
        <taxon>Kitasatosporales</taxon>
        <taxon>Streptomycetaceae</taxon>
        <taxon>Streptomyces</taxon>
    </lineage>
</organism>